<dbReference type="RefSeq" id="WP_250859542.1">
    <property type="nucleotide sequence ID" value="NZ_JAGSOJ010000002.1"/>
</dbReference>
<accession>A0A9J6P2U4</accession>
<gene>
    <name evidence="2" type="ORF">KDK92_12330</name>
</gene>
<feature type="domain" description="BioF2-like acetyltransferase" evidence="1">
    <location>
        <begin position="175"/>
        <end position="314"/>
    </location>
</feature>
<sequence length="361" mass="44003">MQLKIITDFNELQSYSDDWEELVSNIESSEIFYTWDWTKVFLQHMIEEKAKLFVVMVFERKKVIGLAPLLIKERKIGFIKAKVLEPIVSKTADYCDFYFHKNYNHYQLLKKIFGEIYSNKDKWDFMELKNFNTRSNIVNLINEVITKSFKGTCYSEQSVITPYLLYEQIESKMNKKQIKDIERRERNLRKEKKIEVCINEKMNKNVWEKFINLHKKKWKQSIFHNAKYIKFYETLIPILYEKQLLDFSYLKIDEDVAAIHFGFKTQNKNYYYIPIYDPKYANTGAGYILLKYLIENYKDNKSEFDFLRGNEKYKFDWTDSVHMNYNFYIINNNSKTWYFNRYIKLKMWAKGNSHIRKLLRK</sequence>
<dbReference type="SUPFAM" id="SSF55729">
    <property type="entry name" value="Acyl-CoA N-acyltransferases (Nat)"/>
    <property type="match status" value="1"/>
</dbReference>
<protein>
    <submittedName>
        <fullName evidence="2">GNAT family N-acetyltransferase</fullName>
    </submittedName>
</protein>
<keyword evidence="3" id="KW-1185">Reference proteome</keyword>
<organism evidence="2 3">
    <name type="scientific">Oceanirhabdus seepicola</name>
    <dbReference type="NCBI Taxonomy" id="2828781"/>
    <lineage>
        <taxon>Bacteria</taxon>
        <taxon>Bacillati</taxon>
        <taxon>Bacillota</taxon>
        <taxon>Clostridia</taxon>
        <taxon>Eubacteriales</taxon>
        <taxon>Clostridiaceae</taxon>
        <taxon>Oceanirhabdus</taxon>
    </lineage>
</organism>
<dbReference type="EMBL" id="JAGSOJ010000002">
    <property type="protein sequence ID" value="MCM1990510.1"/>
    <property type="molecule type" value="Genomic_DNA"/>
</dbReference>
<name>A0A9J6P2U4_9CLOT</name>
<dbReference type="InterPro" id="IPR016181">
    <property type="entry name" value="Acyl_CoA_acyltransferase"/>
</dbReference>
<comment type="caution">
    <text evidence="2">The sequence shown here is derived from an EMBL/GenBank/DDBJ whole genome shotgun (WGS) entry which is preliminary data.</text>
</comment>
<dbReference type="AlphaFoldDB" id="A0A9J6P2U4"/>
<reference evidence="2" key="2">
    <citation type="submission" date="2021-04" db="EMBL/GenBank/DDBJ databases">
        <authorList>
            <person name="Dong X."/>
        </authorList>
    </citation>
    <scope>NUCLEOTIDE SEQUENCE</scope>
    <source>
        <strain evidence="2">ZWT</strain>
    </source>
</reference>
<dbReference type="Pfam" id="PF13480">
    <property type="entry name" value="Acetyltransf_6"/>
    <property type="match status" value="1"/>
</dbReference>
<proteinExistence type="predicted"/>
<evidence type="ECO:0000313" key="2">
    <source>
        <dbReference type="EMBL" id="MCM1990510.1"/>
    </source>
</evidence>
<reference evidence="2" key="1">
    <citation type="journal article" date="2021" name="mSystems">
        <title>Bacteria and Archaea Synergistically Convert Glycine Betaine to Biogenic Methane in the Formosa Cold Seep of the South China Sea.</title>
        <authorList>
            <person name="Li L."/>
            <person name="Zhang W."/>
            <person name="Zhang S."/>
            <person name="Song L."/>
            <person name="Sun Q."/>
            <person name="Zhang H."/>
            <person name="Xiang H."/>
            <person name="Dong X."/>
        </authorList>
    </citation>
    <scope>NUCLEOTIDE SEQUENCE</scope>
    <source>
        <strain evidence="2">ZWT</strain>
    </source>
</reference>
<dbReference type="InterPro" id="IPR038740">
    <property type="entry name" value="BioF2-like_GNAT_dom"/>
</dbReference>
<dbReference type="Gene3D" id="3.40.630.30">
    <property type="match status" value="1"/>
</dbReference>
<evidence type="ECO:0000313" key="3">
    <source>
        <dbReference type="Proteomes" id="UP001056429"/>
    </source>
</evidence>
<evidence type="ECO:0000259" key="1">
    <source>
        <dbReference type="Pfam" id="PF13480"/>
    </source>
</evidence>
<dbReference type="Proteomes" id="UP001056429">
    <property type="component" value="Unassembled WGS sequence"/>
</dbReference>